<keyword evidence="5" id="KW-1185">Reference proteome</keyword>
<dbReference type="Pfam" id="PF08284">
    <property type="entry name" value="RVP_2"/>
    <property type="match status" value="1"/>
</dbReference>
<reference evidence="4 5" key="1">
    <citation type="submission" date="2019-05" db="EMBL/GenBank/DDBJ databases">
        <title>Mikania micrantha, genome provides insights into the molecular mechanism of rapid growth.</title>
        <authorList>
            <person name="Liu B."/>
        </authorList>
    </citation>
    <scope>NUCLEOTIDE SEQUENCE [LARGE SCALE GENOMIC DNA]</scope>
    <source>
        <strain evidence="4">NLD-2019</strain>
        <tissue evidence="4">Leaf</tissue>
    </source>
</reference>
<feature type="domain" description="CCHC-type" evidence="3">
    <location>
        <begin position="128"/>
        <end position="143"/>
    </location>
</feature>
<dbReference type="Proteomes" id="UP000326396">
    <property type="component" value="Unassembled WGS sequence"/>
</dbReference>
<feature type="domain" description="CCHC-type" evidence="3">
    <location>
        <begin position="163"/>
        <end position="178"/>
    </location>
</feature>
<evidence type="ECO:0000256" key="1">
    <source>
        <dbReference type="PROSITE-ProRule" id="PRU00047"/>
    </source>
</evidence>
<dbReference type="Gene3D" id="4.10.60.10">
    <property type="entry name" value="Zinc finger, CCHC-type"/>
    <property type="match status" value="1"/>
</dbReference>
<evidence type="ECO:0000256" key="2">
    <source>
        <dbReference type="SAM" id="MobiDB-lite"/>
    </source>
</evidence>
<feature type="region of interest" description="Disordered" evidence="2">
    <location>
        <begin position="64"/>
        <end position="93"/>
    </location>
</feature>
<name>A0A5N6L835_9ASTR</name>
<dbReference type="PANTHER" id="PTHR46888:SF1">
    <property type="entry name" value="RIBONUCLEASE H"/>
    <property type="match status" value="1"/>
</dbReference>
<sequence length="468" mass="53265">MLTPAYKHLERYIEGLTPQVRDMVLSADPTTLRQAVYLAHELTDTAVIQGLLPSRGSVIKTTDNKRKWDNPLNKTPTRHPPGRRKFGSPQNYPPLIQNTQIKGAYVGKNPRFNNCDYHHRRGPCERYRCQRCGKLGHAAEQCRGHFKRDCPHVQNNGNEAPKRCFECGKPGHIKKDCPHLKNNNNNENNNGLKGRALLIRAKETINDLNLATCSFEVEVGMDWLSKNHAEITCHDKDVRMPLPSGETLDINGERSDTPLSPYRLTKSAHFLAIKENDKMERLARIYVKETSVTAGKLTYHWWSSRTTTAITLASKLRPLRHSMEGNADHLSVGQKWATVSSLARNSYMKQPRRLYRSEIVLAAARDHQKMPKAFGISGRRQSPSESFTMERRHLFCGTGKTKPTVHWTIEILKRIGPVAYPLNLPAKLDGVHNIFHVSNLMKFLSDEILVIIRVRLELEMCIKIHVGT</sequence>
<dbReference type="GO" id="GO:0008270">
    <property type="term" value="F:zinc ion binding"/>
    <property type="evidence" value="ECO:0007669"/>
    <property type="project" value="UniProtKB-KW"/>
</dbReference>
<evidence type="ECO:0000259" key="3">
    <source>
        <dbReference type="PROSITE" id="PS50158"/>
    </source>
</evidence>
<accession>A0A5N6L835</accession>
<dbReference type="AlphaFoldDB" id="A0A5N6L835"/>
<dbReference type="GO" id="GO:0003676">
    <property type="term" value="F:nucleic acid binding"/>
    <property type="evidence" value="ECO:0007669"/>
    <property type="project" value="InterPro"/>
</dbReference>
<comment type="caution">
    <text evidence="4">The sequence shown here is derived from an EMBL/GenBank/DDBJ whole genome shotgun (WGS) entry which is preliminary data.</text>
</comment>
<dbReference type="InterPro" id="IPR001878">
    <property type="entry name" value="Znf_CCHC"/>
</dbReference>
<feature type="compositionally biased region" description="Basic residues" evidence="2">
    <location>
        <begin position="76"/>
        <end position="86"/>
    </location>
</feature>
<dbReference type="OrthoDB" id="1108119at2759"/>
<gene>
    <name evidence="4" type="ORF">E3N88_45910</name>
</gene>
<dbReference type="EMBL" id="SZYD01002566">
    <property type="protein sequence ID" value="KAC9397975.1"/>
    <property type="molecule type" value="Genomic_DNA"/>
</dbReference>
<keyword evidence="1" id="KW-0863">Zinc-finger</keyword>
<keyword evidence="1" id="KW-0862">Zinc</keyword>
<organism evidence="4 5">
    <name type="scientific">Mikania micrantha</name>
    <name type="common">bitter vine</name>
    <dbReference type="NCBI Taxonomy" id="192012"/>
    <lineage>
        <taxon>Eukaryota</taxon>
        <taxon>Viridiplantae</taxon>
        <taxon>Streptophyta</taxon>
        <taxon>Embryophyta</taxon>
        <taxon>Tracheophyta</taxon>
        <taxon>Spermatophyta</taxon>
        <taxon>Magnoliopsida</taxon>
        <taxon>eudicotyledons</taxon>
        <taxon>Gunneridae</taxon>
        <taxon>Pentapetalae</taxon>
        <taxon>asterids</taxon>
        <taxon>campanulids</taxon>
        <taxon>Asterales</taxon>
        <taxon>Asteraceae</taxon>
        <taxon>Asteroideae</taxon>
        <taxon>Heliantheae alliance</taxon>
        <taxon>Eupatorieae</taxon>
        <taxon>Mikania</taxon>
    </lineage>
</organism>
<dbReference type="SMART" id="SM00343">
    <property type="entry name" value="ZnF_C2HC"/>
    <property type="match status" value="2"/>
</dbReference>
<protein>
    <recommendedName>
        <fullName evidence="3">CCHC-type domain-containing protein</fullName>
    </recommendedName>
</protein>
<dbReference type="Pfam" id="PF00098">
    <property type="entry name" value="zf-CCHC"/>
    <property type="match status" value="1"/>
</dbReference>
<dbReference type="InterPro" id="IPR056924">
    <property type="entry name" value="SH3_Tf2-1"/>
</dbReference>
<dbReference type="PROSITE" id="PS50158">
    <property type="entry name" value="ZF_CCHC"/>
    <property type="match status" value="2"/>
</dbReference>
<dbReference type="Pfam" id="PF24626">
    <property type="entry name" value="SH3_Tf2-1"/>
    <property type="match status" value="1"/>
</dbReference>
<keyword evidence="1" id="KW-0479">Metal-binding</keyword>
<dbReference type="PANTHER" id="PTHR46888">
    <property type="entry name" value="ZINC KNUCKLE DOMAINCONTAINING PROTEIN-RELATED"/>
    <property type="match status" value="1"/>
</dbReference>
<evidence type="ECO:0000313" key="5">
    <source>
        <dbReference type="Proteomes" id="UP000326396"/>
    </source>
</evidence>
<evidence type="ECO:0000313" key="4">
    <source>
        <dbReference type="EMBL" id="KAC9397975.1"/>
    </source>
</evidence>
<proteinExistence type="predicted"/>
<dbReference type="InterPro" id="IPR036875">
    <property type="entry name" value="Znf_CCHC_sf"/>
</dbReference>
<dbReference type="SUPFAM" id="SSF57756">
    <property type="entry name" value="Retrovirus zinc finger-like domains"/>
    <property type="match status" value="2"/>
</dbReference>